<protein>
    <submittedName>
        <fullName evidence="3">Glycosyltransferase</fullName>
    </submittedName>
</protein>
<dbReference type="STRING" id="1384459.GL4_1996"/>
<dbReference type="Gene3D" id="3.40.50.2000">
    <property type="entry name" value="Glycogen Phosphorylase B"/>
    <property type="match status" value="2"/>
</dbReference>
<dbReference type="Pfam" id="PF00534">
    <property type="entry name" value="Glycos_transf_1"/>
    <property type="match status" value="1"/>
</dbReference>
<feature type="domain" description="Glycosyl transferase family 1" evidence="1">
    <location>
        <begin position="171"/>
        <end position="320"/>
    </location>
</feature>
<reference evidence="3 4" key="1">
    <citation type="submission" date="2014-09" db="EMBL/GenBank/DDBJ databases">
        <title>Genome sequencing of Methyloceanibacter caenitepidi Gela4.</title>
        <authorList>
            <person name="Takeuchi M."/>
            <person name="Susumu S."/>
            <person name="Kamagata Y."/>
            <person name="Oshima K."/>
            <person name="Hattori M."/>
            <person name="Iwasaki W."/>
        </authorList>
    </citation>
    <scope>NUCLEOTIDE SEQUENCE [LARGE SCALE GENOMIC DNA]</scope>
    <source>
        <strain evidence="3 4">Gela4</strain>
    </source>
</reference>
<dbReference type="SUPFAM" id="SSF53756">
    <property type="entry name" value="UDP-Glycosyltransferase/glycogen phosphorylase"/>
    <property type="match status" value="1"/>
</dbReference>
<dbReference type="KEGG" id="mcg:GL4_1996"/>
<dbReference type="GO" id="GO:0016757">
    <property type="term" value="F:glycosyltransferase activity"/>
    <property type="evidence" value="ECO:0007669"/>
    <property type="project" value="InterPro"/>
</dbReference>
<gene>
    <name evidence="3" type="ORF">GL4_1996</name>
</gene>
<evidence type="ECO:0000313" key="3">
    <source>
        <dbReference type="EMBL" id="BAQ17445.1"/>
    </source>
</evidence>
<organism evidence="3 4">
    <name type="scientific">Methyloceanibacter caenitepidi</name>
    <dbReference type="NCBI Taxonomy" id="1384459"/>
    <lineage>
        <taxon>Bacteria</taxon>
        <taxon>Pseudomonadati</taxon>
        <taxon>Pseudomonadota</taxon>
        <taxon>Alphaproteobacteria</taxon>
        <taxon>Hyphomicrobiales</taxon>
        <taxon>Hyphomicrobiaceae</taxon>
        <taxon>Methyloceanibacter</taxon>
    </lineage>
</organism>
<dbReference type="HOGENOM" id="CLU_009583_0_3_5"/>
<dbReference type="Pfam" id="PF13439">
    <property type="entry name" value="Glyco_transf_4"/>
    <property type="match status" value="1"/>
</dbReference>
<accession>A0A0A8K3H8</accession>
<evidence type="ECO:0000259" key="2">
    <source>
        <dbReference type="Pfam" id="PF13439"/>
    </source>
</evidence>
<evidence type="ECO:0000259" key="1">
    <source>
        <dbReference type="Pfam" id="PF00534"/>
    </source>
</evidence>
<dbReference type="InterPro" id="IPR001296">
    <property type="entry name" value="Glyco_trans_1"/>
</dbReference>
<feature type="domain" description="Glycosyltransferase subfamily 4-like N-terminal" evidence="2">
    <location>
        <begin position="2"/>
        <end position="162"/>
    </location>
</feature>
<dbReference type="InterPro" id="IPR028098">
    <property type="entry name" value="Glyco_trans_4-like_N"/>
</dbReference>
<dbReference type="CDD" id="cd03801">
    <property type="entry name" value="GT4_PimA-like"/>
    <property type="match status" value="1"/>
</dbReference>
<evidence type="ECO:0000313" key="4">
    <source>
        <dbReference type="Proteomes" id="UP000031643"/>
    </source>
</evidence>
<dbReference type="AlphaFoldDB" id="A0A0A8K3H8"/>
<dbReference type="EMBL" id="AP014648">
    <property type="protein sequence ID" value="BAQ17445.1"/>
    <property type="molecule type" value="Genomic_DNA"/>
</dbReference>
<keyword evidence="4" id="KW-1185">Reference proteome</keyword>
<dbReference type="Proteomes" id="UP000031643">
    <property type="component" value="Chromosome"/>
</dbReference>
<dbReference type="PANTHER" id="PTHR12526">
    <property type="entry name" value="GLYCOSYLTRANSFERASE"/>
    <property type="match status" value="1"/>
</dbReference>
<sequence>MALGQAELGAEVGIVCDSTTGDADSDVALSRLKDSCSLGLTRIPMARKPHLSDWSVYRRIAKIGRKLGVDVLHGHGAKGGAYARLAGKSLRKKRNAKVVYTPHGGVVHYSPSSLSGKLYFKLERKLMPMTDGFIFESMYAGNRYAELVGRPECPARVIYNGLHRHEFYESLLADDAVDFVFVGELRKLKGVDVFLEALAQQQSVFPGRAIIVGSGPDEKYFKRLARKLGLAKQVTFSGPQPARTAFVRARCVVIPSLAESLPYILLEAAAAQMPIIATKVGGIPEIIGDIPMPLIPPGDVDALAGQLRSFLSDPRPYLRRAAELQKHVANMFSVDMMTREVVDFYITDLGAGLHKIPDGTA</sequence>
<dbReference type="RefSeq" id="WP_244462600.1">
    <property type="nucleotide sequence ID" value="NZ_AP014648.1"/>
</dbReference>
<keyword evidence="3" id="KW-0808">Transferase</keyword>
<name>A0A0A8K3H8_9HYPH</name>
<proteinExistence type="predicted"/>
<dbReference type="PANTHER" id="PTHR12526:SF630">
    <property type="entry name" value="GLYCOSYLTRANSFERASE"/>
    <property type="match status" value="1"/>
</dbReference>